<keyword evidence="3" id="KW-1185">Reference proteome</keyword>
<keyword evidence="1" id="KW-0175">Coiled coil</keyword>
<evidence type="ECO:0000313" key="3">
    <source>
        <dbReference type="Proteomes" id="UP000887578"/>
    </source>
</evidence>
<dbReference type="Proteomes" id="UP000887578">
    <property type="component" value="Unplaced"/>
</dbReference>
<proteinExistence type="predicted"/>
<name>A0A914Q3J7_9BILA</name>
<feature type="region of interest" description="Disordered" evidence="2">
    <location>
        <begin position="21"/>
        <end position="49"/>
    </location>
</feature>
<reference evidence="4" key="1">
    <citation type="submission" date="2022-11" db="UniProtKB">
        <authorList>
            <consortium name="WormBaseParasite"/>
        </authorList>
    </citation>
    <scope>IDENTIFICATION</scope>
</reference>
<protein>
    <submittedName>
        <fullName evidence="4">Uncharacterized protein</fullName>
    </submittedName>
</protein>
<feature type="compositionally biased region" description="Polar residues" evidence="2">
    <location>
        <begin position="21"/>
        <end position="33"/>
    </location>
</feature>
<evidence type="ECO:0000313" key="4">
    <source>
        <dbReference type="WBParaSite" id="PDA_v2.g23479.t1"/>
    </source>
</evidence>
<evidence type="ECO:0000256" key="2">
    <source>
        <dbReference type="SAM" id="MobiDB-lite"/>
    </source>
</evidence>
<dbReference type="WBParaSite" id="PDA_v2.g23479.t1">
    <property type="protein sequence ID" value="PDA_v2.g23479.t1"/>
    <property type="gene ID" value="PDA_v2.g23479"/>
</dbReference>
<accession>A0A914Q3J7</accession>
<dbReference type="AlphaFoldDB" id="A0A914Q3J7"/>
<organism evidence="3 4">
    <name type="scientific">Panagrolaimus davidi</name>
    <dbReference type="NCBI Taxonomy" id="227884"/>
    <lineage>
        <taxon>Eukaryota</taxon>
        <taxon>Metazoa</taxon>
        <taxon>Ecdysozoa</taxon>
        <taxon>Nematoda</taxon>
        <taxon>Chromadorea</taxon>
        <taxon>Rhabditida</taxon>
        <taxon>Tylenchina</taxon>
        <taxon>Panagrolaimomorpha</taxon>
        <taxon>Panagrolaimoidea</taxon>
        <taxon>Panagrolaimidae</taxon>
        <taxon>Panagrolaimus</taxon>
    </lineage>
</organism>
<feature type="coiled-coil region" evidence="1">
    <location>
        <begin position="82"/>
        <end position="123"/>
    </location>
</feature>
<sequence>MRCSSGVKSVIHNVSPMATALSPTVLQKTPTSSRPKKRLPQQEAIPPPLLTVDDTENQVLLEAEEEESRTVESCLRKIKAVEKKLTAENAKLREGLNLANQRIEDTNQLLATNMEQLEVLQNQIKKRRKDVIVEQTFNWKSDIENVDVKIKLLNNIFTLPLRDYLTSGMAGSKLDTVLRSMAVLMFENIITQMGYRLSNFSVSDKPKKGRITIPLHLFDDLVEKVLESSVGEVDLELKNALLTKIIFALNDKINRCRLEPIDQLKMCGQEFMEPAEDDWLWAEPQQIFDETIPESVEADIVSESAETDLI</sequence>
<evidence type="ECO:0000256" key="1">
    <source>
        <dbReference type="SAM" id="Coils"/>
    </source>
</evidence>